<dbReference type="PROSITE" id="PS50110">
    <property type="entry name" value="RESPONSE_REGULATORY"/>
    <property type="match status" value="1"/>
</dbReference>
<dbReference type="InterPro" id="IPR019734">
    <property type="entry name" value="TPR_rpt"/>
</dbReference>
<dbReference type="PANTHER" id="PTHR44591">
    <property type="entry name" value="STRESS RESPONSE REGULATOR PROTEIN 1"/>
    <property type="match status" value="1"/>
</dbReference>
<dbReference type="InterPro" id="IPR001789">
    <property type="entry name" value="Sig_transdc_resp-reg_receiver"/>
</dbReference>
<dbReference type="InterPro" id="IPR011006">
    <property type="entry name" value="CheY-like_superfamily"/>
</dbReference>
<reference evidence="5 6" key="1">
    <citation type="submission" date="2018-06" db="EMBL/GenBank/DDBJ databases">
        <title>Complete Genome Sequence of Desulfobacter hydrogenophilus (DSM3380).</title>
        <authorList>
            <person name="Marietou A."/>
            <person name="Schreiber L."/>
            <person name="Marshall I."/>
            <person name="Jorgensen B."/>
        </authorList>
    </citation>
    <scope>NUCLEOTIDE SEQUENCE [LARGE SCALE GENOMIC DNA]</scope>
    <source>
        <strain evidence="5 6">DSM 3380</strain>
    </source>
</reference>
<dbReference type="EMBL" id="QLNI01000054">
    <property type="protein sequence ID" value="RAM00279.1"/>
    <property type="molecule type" value="Genomic_DNA"/>
</dbReference>
<feature type="domain" description="Response regulatory" evidence="3">
    <location>
        <begin position="8"/>
        <end position="126"/>
    </location>
</feature>
<keyword evidence="7" id="KW-1185">Reference proteome</keyword>
<reference evidence="4 7" key="2">
    <citation type="submission" date="2019-02" db="EMBL/GenBank/DDBJ databases">
        <title>Complete genome sequence of Desulfobacter hydrogenophilus AcRS1.</title>
        <authorList>
            <person name="Marietou A."/>
            <person name="Lund M.B."/>
            <person name="Marshall I.P.G."/>
            <person name="Schreiber L."/>
            <person name="Jorgensen B."/>
        </authorList>
    </citation>
    <scope>NUCLEOTIDE SEQUENCE [LARGE SCALE GENOMIC DNA]</scope>
    <source>
        <strain evidence="4 7">AcRS1</strain>
    </source>
</reference>
<dbReference type="Gene3D" id="3.40.50.2300">
    <property type="match status" value="1"/>
</dbReference>
<dbReference type="EMBL" id="CP036313">
    <property type="protein sequence ID" value="QBH14898.1"/>
    <property type="molecule type" value="Genomic_DNA"/>
</dbReference>
<evidence type="ECO:0000313" key="7">
    <source>
        <dbReference type="Proteomes" id="UP000293902"/>
    </source>
</evidence>
<dbReference type="Proteomes" id="UP000293902">
    <property type="component" value="Chromosome"/>
</dbReference>
<dbReference type="PANTHER" id="PTHR44591:SF23">
    <property type="entry name" value="CHEY SUBFAMILY"/>
    <property type="match status" value="1"/>
</dbReference>
<gene>
    <name evidence="5" type="ORF">DO021_19920</name>
    <name evidence="4" type="ORF">EYB58_19420</name>
</gene>
<dbReference type="AlphaFoldDB" id="A0A328F7D1"/>
<dbReference type="InterPro" id="IPR050595">
    <property type="entry name" value="Bact_response_regulator"/>
</dbReference>
<keyword evidence="1 2" id="KW-0597">Phosphoprotein</keyword>
<dbReference type="RefSeq" id="WP_111959945.1">
    <property type="nucleotide sequence ID" value="NZ_CP036313.1"/>
</dbReference>
<dbReference type="SMART" id="SM00448">
    <property type="entry name" value="REC"/>
    <property type="match status" value="1"/>
</dbReference>
<dbReference type="Pfam" id="PF13181">
    <property type="entry name" value="TPR_8"/>
    <property type="match status" value="1"/>
</dbReference>
<evidence type="ECO:0000256" key="2">
    <source>
        <dbReference type="PROSITE-ProRule" id="PRU00169"/>
    </source>
</evidence>
<dbReference type="InterPro" id="IPR011990">
    <property type="entry name" value="TPR-like_helical_dom_sf"/>
</dbReference>
<feature type="modified residue" description="4-aspartylphosphate" evidence="2">
    <location>
        <position position="59"/>
    </location>
</feature>
<dbReference type="OrthoDB" id="9786548at2"/>
<accession>A0A328F7D1</accession>
<evidence type="ECO:0000313" key="5">
    <source>
        <dbReference type="EMBL" id="RAM00279.1"/>
    </source>
</evidence>
<organism evidence="5 6">
    <name type="scientific">Desulfobacter hydrogenophilus</name>
    <dbReference type="NCBI Taxonomy" id="2291"/>
    <lineage>
        <taxon>Bacteria</taxon>
        <taxon>Pseudomonadati</taxon>
        <taxon>Thermodesulfobacteriota</taxon>
        <taxon>Desulfobacteria</taxon>
        <taxon>Desulfobacterales</taxon>
        <taxon>Desulfobacteraceae</taxon>
        <taxon>Desulfobacter</taxon>
    </lineage>
</organism>
<dbReference type="SUPFAM" id="SSF48452">
    <property type="entry name" value="TPR-like"/>
    <property type="match status" value="1"/>
</dbReference>
<dbReference type="SUPFAM" id="SSF52172">
    <property type="entry name" value="CheY-like"/>
    <property type="match status" value="1"/>
</dbReference>
<evidence type="ECO:0000313" key="6">
    <source>
        <dbReference type="Proteomes" id="UP000248798"/>
    </source>
</evidence>
<evidence type="ECO:0000259" key="3">
    <source>
        <dbReference type="PROSITE" id="PS50110"/>
    </source>
</evidence>
<sequence length="382" mass="43592">MIDIKTMTILIVDDMKSMRLTLRKMLRNLEIGKDLLFADNGKSGLSTLKNSSCDLVIVDWSMPEMNGSQMLANLRRDPTIRDIPVVMVTAENERDIVADVAEYEVDGYLLKPLTLAALDTKIKSVIEAANHPEKAKLHLLEARACEEAGNIEGAIDETRKALALKPKASRILRKLGLLYLETKKTEIGEKCLQKAVAVNCQDTISRSHLAKLYINKRAFKRAAQLYMEILSFSTRYFDSAVRLSESLLINGFRNEGRMLFSRIMSKSRSNRVLQEKIINICLENQEYEFVAEIVTEAIKENPSNMDLMYKAGTIYLETGDQEKALECFVTVDNNRRGDIKTKLQIAKIHFNNRRILQADDYLNRILRIDPSNKEALKMRRQI</sequence>
<dbReference type="Gene3D" id="1.25.40.10">
    <property type="entry name" value="Tetratricopeptide repeat domain"/>
    <property type="match status" value="1"/>
</dbReference>
<protein>
    <submittedName>
        <fullName evidence="5">Response regulator</fullName>
    </submittedName>
</protein>
<dbReference type="Proteomes" id="UP000248798">
    <property type="component" value="Unassembled WGS sequence"/>
</dbReference>
<evidence type="ECO:0000313" key="4">
    <source>
        <dbReference type="EMBL" id="QBH14898.1"/>
    </source>
</evidence>
<name>A0A328F7D1_9BACT</name>
<dbReference type="SMART" id="SM00028">
    <property type="entry name" value="TPR"/>
    <property type="match status" value="5"/>
</dbReference>
<proteinExistence type="predicted"/>
<dbReference type="Pfam" id="PF00072">
    <property type="entry name" value="Response_reg"/>
    <property type="match status" value="1"/>
</dbReference>
<evidence type="ECO:0000256" key="1">
    <source>
        <dbReference type="ARBA" id="ARBA00022553"/>
    </source>
</evidence>
<dbReference type="GO" id="GO:0000160">
    <property type="term" value="P:phosphorelay signal transduction system"/>
    <property type="evidence" value="ECO:0007669"/>
    <property type="project" value="InterPro"/>
</dbReference>